<dbReference type="EMBL" id="BANR01000035">
    <property type="protein sequence ID" value="GAC50977.1"/>
    <property type="molecule type" value="Genomic_DNA"/>
</dbReference>
<evidence type="ECO:0000313" key="1">
    <source>
        <dbReference type="EMBL" id="GAC50977.1"/>
    </source>
</evidence>
<reference evidence="1 2" key="1">
    <citation type="submission" date="2012-12" db="EMBL/GenBank/DDBJ databases">
        <title>Whole genome shotgun sequence of Gordonia aichiensis NBRC 108223.</title>
        <authorList>
            <person name="Isaki-Nakamura S."/>
            <person name="Hosoyama A."/>
            <person name="Tsuchikane K."/>
            <person name="Ando Y."/>
            <person name="Baba S."/>
            <person name="Ohji S."/>
            <person name="Hamada M."/>
            <person name="Tamura T."/>
            <person name="Yamazoe A."/>
            <person name="Yamazaki S."/>
            <person name="Fujita N."/>
        </authorList>
    </citation>
    <scope>NUCLEOTIDE SEQUENCE [LARGE SCALE GENOMIC DNA]</scope>
    <source>
        <strain evidence="1 2">NBRC 108223</strain>
    </source>
</reference>
<sequence length="77" mass="8416">MPNVGAVVHIDPLITLQPPHKLPIADINRNDLNRSTAEKDIGETPGRRAGVEAPLARDGQALRLESFECTEEFVRSA</sequence>
<proteinExistence type="predicted"/>
<name>L7KSS3_9ACTN</name>
<dbReference type="STRING" id="1220583.GOACH_35_00290"/>
<accession>L7KSS3</accession>
<dbReference type="Proteomes" id="UP000010988">
    <property type="component" value="Unassembled WGS sequence"/>
</dbReference>
<gene>
    <name evidence="1" type="ORF">GOACH_35_00290</name>
</gene>
<organism evidence="1 2">
    <name type="scientific">Gordonia aichiensis NBRC 108223</name>
    <dbReference type="NCBI Taxonomy" id="1220583"/>
    <lineage>
        <taxon>Bacteria</taxon>
        <taxon>Bacillati</taxon>
        <taxon>Actinomycetota</taxon>
        <taxon>Actinomycetes</taxon>
        <taxon>Mycobacteriales</taxon>
        <taxon>Gordoniaceae</taxon>
        <taxon>Gordonia</taxon>
    </lineage>
</organism>
<evidence type="ECO:0000313" key="2">
    <source>
        <dbReference type="Proteomes" id="UP000010988"/>
    </source>
</evidence>
<comment type="caution">
    <text evidence="1">The sequence shown here is derived from an EMBL/GenBank/DDBJ whole genome shotgun (WGS) entry which is preliminary data.</text>
</comment>
<protein>
    <submittedName>
        <fullName evidence="1">Uncharacterized protein</fullName>
    </submittedName>
</protein>
<dbReference type="AlphaFoldDB" id="L7KSS3"/>
<keyword evidence="2" id="KW-1185">Reference proteome</keyword>